<dbReference type="GO" id="GO:0000981">
    <property type="term" value="F:DNA-binding transcription factor activity, RNA polymerase II-specific"/>
    <property type="evidence" value="ECO:0007669"/>
    <property type="project" value="InterPro"/>
</dbReference>
<dbReference type="RefSeq" id="XP_046016125.1">
    <property type="nucleotide sequence ID" value="XM_046149638.1"/>
</dbReference>
<proteinExistence type="predicted"/>
<dbReference type="PROSITE" id="PS00463">
    <property type="entry name" value="ZN2_CY6_FUNGAL_1"/>
    <property type="match status" value="1"/>
</dbReference>
<dbReference type="SUPFAM" id="SSF57701">
    <property type="entry name" value="Zn2/Cys6 DNA-binding domain"/>
    <property type="match status" value="1"/>
</dbReference>
<dbReference type="GO" id="GO:0006351">
    <property type="term" value="P:DNA-templated transcription"/>
    <property type="evidence" value="ECO:0007669"/>
    <property type="project" value="InterPro"/>
</dbReference>
<accession>A0A9P9BU20</accession>
<dbReference type="CDD" id="cd00067">
    <property type="entry name" value="GAL4"/>
    <property type="match status" value="1"/>
</dbReference>
<comment type="caution">
    <text evidence="5">The sequence shown here is derived from an EMBL/GenBank/DDBJ whole genome shotgun (WGS) entry which is preliminary data.</text>
</comment>
<dbReference type="Gene3D" id="4.10.240.10">
    <property type="entry name" value="Zn(2)-C6 fungal-type DNA-binding domain"/>
    <property type="match status" value="1"/>
</dbReference>
<keyword evidence="6" id="KW-1185">Reference proteome</keyword>
<dbReference type="PANTHER" id="PTHR47425">
    <property type="entry name" value="FARB-RELATED"/>
    <property type="match status" value="1"/>
</dbReference>
<dbReference type="InterPro" id="IPR052761">
    <property type="entry name" value="Fungal_Detox/Toxin_TFs"/>
</dbReference>
<dbReference type="PROSITE" id="PS50048">
    <property type="entry name" value="ZN2_CY6_FUNGAL_2"/>
    <property type="match status" value="1"/>
</dbReference>
<dbReference type="GO" id="GO:0003677">
    <property type="term" value="F:DNA binding"/>
    <property type="evidence" value="ECO:0007669"/>
    <property type="project" value="InterPro"/>
</dbReference>
<evidence type="ECO:0000313" key="6">
    <source>
        <dbReference type="Proteomes" id="UP000756346"/>
    </source>
</evidence>
<gene>
    <name evidence="5" type="ORF">B0I36DRAFT_238761</name>
</gene>
<dbReference type="InterPro" id="IPR007219">
    <property type="entry name" value="XnlR_reg_dom"/>
</dbReference>
<name>A0A9P9BU20_9PEZI</name>
<dbReference type="CDD" id="cd12148">
    <property type="entry name" value="fungal_TF_MHR"/>
    <property type="match status" value="1"/>
</dbReference>
<sequence length="792" mass="87802">MSTAPHAWSEDLKVFGLPAGEDGRKRALKACLSCRSRKVRCDVSVVSQPCTNCQLHGKNCLVTGRGSRLDAFQPQDACDNFELEQDSGLPEDQLSFHVPSESSRISSEQLSGSRSYAKNGHRGSPPPSRPSSLPRSSCTITFSHFRFLTLGNLHRIPFEDVNYLESQGCLHVPVPPILDDFVQHYFLHIHPLLPIVDEGDFWDMYSQADTNRAPGNTMSLLLFQAMLFSSCTFVPFASIQRLGFSSLRSARGEFYRRVKLLHDMETENSPLPLAQAALLLMAWVPPSNLTLIPYKMWLGRAVQYSKSLNADRVANDNSSATTKNQKALRRLWWCCVVMDRISPLCCRFYPYIHHELSDFESSAALVSEDLRDEVFRSSVYNPASKQRLLSVFEVYLKFIVILTDVLSVSFPFAESLDPSSSSERPRSAKVDECISAMKSWLACAMTVIPPSTIATANPSKKENLHKSVSVHVNLIYIYYYHSSIALSHTRLLRLVKSNMSKNVEASELGLIRDDLQGAAESMTQLFADLDGRRLVRWLPISALCCMVFPLAFCVVTARLRAANTSLAMDDAGPTSSNDRDLSVLMGTIKSFLPQYDGVDLIKETVKHAAELAHAAGQALSKHSAATPPTSWTQILVGDPELYLKMVMSIDLSINKGRLVEEDDFPAGLFSKMRLDAASNHPWQTLGSDIPPDFAVSGMVPNINSSWELWASAVAQREEAPLSTSRIEKAGTSRIGVGRTKPAWEGSLPFASTDADSLWGCGSMSATDQLSGTLEPWTEMPLWDLELVDLAWE</sequence>
<feature type="region of interest" description="Disordered" evidence="3">
    <location>
        <begin position="98"/>
        <end position="135"/>
    </location>
</feature>
<dbReference type="AlphaFoldDB" id="A0A9P9BU20"/>
<reference evidence="5" key="1">
    <citation type="journal article" date="2021" name="Nat. Commun.">
        <title>Genetic determinants of endophytism in the Arabidopsis root mycobiome.</title>
        <authorList>
            <person name="Mesny F."/>
            <person name="Miyauchi S."/>
            <person name="Thiergart T."/>
            <person name="Pickel B."/>
            <person name="Atanasova L."/>
            <person name="Karlsson M."/>
            <person name="Huettel B."/>
            <person name="Barry K.W."/>
            <person name="Haridas S."/>
            <person name="Chen C."/>
            <person name="Bauer D."/>
            <person name="Andreopoulos W."/>
            <person name="Pangilinan J."/>
            <person name="LaButti K."/>
            <person name="Riley R."/>
            <person name="Lipzen A."/>
            <person name="Clum A."/>
            <person name="Drula E."/>
            <person name="Henrissat B."/>
            <person name="Kohler A."/>
            <person name="Grigoriev I.V."/>
            <person name="Martin F.M."/>
            <person name="Hacquard S."/>
        </authorList>
    </citation>
    <scope>NUCLEOTIDE SEQUENCE</scope>
    <source>
        <strain evidence="5">MPI-CAGE-CH-0230</strain>
    </source>
</reference>
<dbReference type="GeneID" id="70179184"/>
<protein>
    <recommendedName>
        <fullName evidence="4">Zn(2)-C6 fungal-type domain-containing protein</fullName>
    </recommendedName>
</protein>
<dbReference type="EMBL" id="JAGTJQ010000003">
    <property type="protein sequence ID" value="KAH7036032.1"/>
    <property type="molecule type" value="Genomic_DNA"/>
</dbReference>
<organism evidence="5 6">
    <name type="scientific">Microdochium trichocladiopsis</name>
    <dbReference type="NCBI Taxonomy" id="1682393"/>
    <lineage>
        <taxon>Eukaryota</taxon>
        <taxon>Fungi</taxon>
        <taxon>Dikarya</taxon>
        <taxon>Ascomycota</taxon>
        <taxon>Pezizomycotina</taxon>
        <taxon>Sordariomycetes</taxon>
        <taxon>Xylariomycetidae</taxon>
        <taxon>Xylariales</taxon>
        <taxon>Microdochiaceae</taxon>
        <taxon>Microdochium</taxon>
    </lineage>
</organism>
<keyword evidence="2" id="KW-0539">Nucleus</keyword>
<evidence type="ECO:0000256" key="2">
    <source>
        <dbReference type="ARBA" id="ARBA00023242"/>
    </source>
</evidence>
<keyword evidence="1" id="KW-0479">Metal-binding</keyword>
<evidence type="ECO:0000313" key="5">
    <source>
        <dbReference type="EMBL" id="KAH7036032.1"/>
    </source>
</evidence>
<dbReference type="InterPro" id="IPR036864">
    <property type="entry name" value="Zn2-C6_fun-type_DNA-bd_sf"/>
</dbReference>
<dbReference type="GO" id="GO:0008270">
    <property type="term" value="F:zinc ion binding"/>
    <property type="evidence" value="ECO:0007669"/>
    <property type="project" value="InterPro"/>
</dbReference>
<dbReference type="Pfam" id="PF00172">
    <property type="entry name" value="Zn_clus"/>
    <property type="match status" value="1"/>
</dbReference>
<feature type="compositionally biased region" description="Low complexity" evidence="3">
    <location>
        <begin position="100"/>
        <end position="115"/>
    </location>
</feature>
<feature type="domain" description="Zn(2)-C6 fungal-type" evidence="4">
    <location>
        <begin position="30"/>
        <end position="62"/>
    </location>
</feature>
<evidence type="ECO:0000256" key="3">
    <source>
        <dbReference type="SAM" id="MobiDB-lite"/>
    </source>
</evidence>
<dbReference type="PANTHER" id="PTHR47425:SF2">
    <property type="entry name" value="FARB-RELATED"/>
    <property type="match status" value="1"/>
</dbReference>
<dbReference type="InterPro" id="IPR001138">
    <property type="entry name" value="Zn2Cys6_DnaBD"/>
</dbReference>
<evidence type="ECO:0000256" key="1">
    <source>
        <dbReference type="ARBA" id="ARBA00022723"/>
    </source>
</evidence>
<evidence type="ECO:0000259" key="4">
    <source>
        <dbReference type="PROSITE" id="PS50048"/>
    </source>
</evidence>
<dbReference type="Proteomes" id="UP000756346">
    <property type="component" value="Unassembled WGS sequence"/>
</dbReference>
<dbReference type="OrthoDB" id="5121955at2759"/>
<dbReference type="SMART" id="SM00066">
    <property type="entry name" value="GAL4"/>
    <property type="match status" value="1"/>
</dbReference>
<dbReference type="Pfam" id="PF04082">
    <property type="entry name" value="Fungal_trans"/>
    <property type="match status" value="1"/>
</dbReference>